<evidence type="ECO:0000256" key="3">
    <source>
        <dbReference type="ARBA" id="ARBA00022729"/>
    </source>
</evidence>
<feature type="transmembrane region" description="Helical" evidence="6">
    <location>
        <begin position="3270"/>
        <end position="3293"/>
    </location>
</feature>
<dbReference type="InterPro" id="IPR005754">
    <property type="entry name" value="Sortase"/>
</dbReference>
<keyword evidence="9" id="KW-1185">Reference proteome</keyword>
<dbReference type="PANTHER" id="PTHR36108:SF13">
    <property type="entry name" value="COLOSSIN-B-RELATED"/>
    <property type="match status" value="1"/>
</dbReference>
<sequence length="3528" mass="390990">ENGGGSQGTGESGSGNQGTEENGGGSQETGESGSGNQGTEENGGGSQGTGESGSGNQGTEENGSGTQVTEGSGSRNQGTKESGIPDIEENGNSKTDRTNSHVKSTVQKSGGSNNENQDIQGSGRKGQDARNPQSKSEDTRVSKSENRDNAHSKNQNHLSGTAASKGRGTLNLNDSKQNPIRFTCKSQEIPAVSKTARDKTILSSSIATDNNASSEPKDDVMITDEEDNPDEEDDSDKEEDSDKDEDTDEEDENQGESYETYEYTRNPIRPSIETDISLGEQNPDPQDKGNALTRFLTSLFSREDSDAISGFLPGFMDDSLDSIDVSAYGNPGLILYTFKVWDHRTEGRIHINKRDLELYKADMDSSFGQTQGDASLEGAVYGLFAAQDIIHPDGKSGIIYNQNDIVSIAATDKNGDASFLACTEQPATRLDGDGNIKPAEGGTGAGNLYDGSSITSSSEGFGTVTYPDNMAANGNQWIGRPLLLGNYYIKELSRSEGYELSVNGISLAESNRTQTGMTTVREAGQAWITGGLSDYNNMNADGSWNEFMVENFKTENGYDIIISGYPAGTDFYRVDTESRNEREQIITGSSLQPKLDEYGNPVYQTAKGGEYKTGPDGNPFMKPDTATDSGPDKQVPYGETLYYRFRTASYPSGTAAPDDMSQWGQPLNGDYLAVQVNGMLAQLKYKPVKDDSPWIDLNLSGDTNAKAAAEILDWFTAHNFYDCGTVESIYQKDGEYCARLQYDYSASSEDYPAIYDFANQRLYVQKTAAMDGGPADQVRYWIEYQKGEFNLSGKTVSVKEKKAITHTIAYGGEIEKQIKVIYQPVYETYVKGEILTDGSGNPIPVMERVFHYTEEEVSHEYERLMPLEASHDADNGSYTIHVENTTDWDRETRSVRTVYRAVTSRKTIDHNGMEMPYNQYLTDVAGAGVSVHASLPAMDAGSYIVLQALVYPGQTQPIQDGGTLTKPVQVLQRVIKQSIKVTKDISQTSYDGVNTYGSLHNDPLTVLLGLFRGGSSSQGTKILNQFKFKAYLKSNLENIYVDESGTIISEYIGREGFRGDVQKLYLPPAAAGGRRLLEPMDGAADGTYNYTKFFDAMYAADQKTRGTYPAGVLRQFAIDYYNIDGYKKEILAAEPGLNSDAAYERALLKAEGEAAAYLDIFAGLDQRLAIAWDKDPGGGADGDRTTLQCNTKNGKDDYYNHSIMLPYGTYVIAEQTPADVDKELANRHFNKDYPKEITLPFIPDISQDANTGETDVNDQIGSPYYRYDSTDTPEELIRKYKIRFNEETHIIQAHGQDGDFEVYKYGLDRDARPGHSLTSKEPYDPEYMDGNNDTVKAYYRGYTSQSEDAGMMDKVVYDGYETDSGQMEVRDNVPVMSGMQTAIDGKYAPMLVPWTVLAPAVDRVNPDDGSVETLVPSGSGEDFNFVAFAQEDFEDAYYSSRLRIEKLDAETGDNIIHDGALFRIYAAKRDVDKSGMNAAAGTGDVLFGEAVDWEGNTVADADGNPIMYPRVGQDNGAEDDLPIRLDKEGIPQYDESQLIRQYDKDGNETGIFRAYSTIREITKDGQVQKVPVGYIEMYQPLGAGAYVLVEVQAPKGYTRSRPAAFEIYSDDVTYYREQRNADGTTSGWEPRRAAKYQYAIPVSGETDRFRTETVSQVMVEDYPSRLEIHKVEDGDSMVGNQNVLQRTDAQGQTELSGGFDRDITVNDEGDLLIYQVHGRREKLEARGDVRDISFHPESGEWHGYVTKALDGFSEHIAEGSEKLLKSMAGVKPLYQLDGTFSGKGIRFDIPVSGARLSLYRAVEIETLDGNTYKGITVQREDGRVTAIEDTNTGTHREIRIIGQDSGPAAADVWDTVIVPNEPVNLYYYDLDQTSTRPDPVTGRLSVLDERGNHLCYADPNTGMAYVYDDYGRMLAYTTDEEGNKELVKSIQVVDDGTGSGQTIYENKSTEDDENGLPVYYTGGNVVTKEESWITDNSTDPHGKEEVAGAVHSIARLPFGAYILQEERVPYEQGYIQSKYMGLVLHDTDEVQKYFMQNEYTKTAFAKIDVRTQKEIQGAVMTLYRARLSDDKSPVQDEYGHYEKGEVYASWISGCLYDDNGNLKLDGNGQPIPTPQPHWIDHIPVGYYVLEETACPYEQGYVQSADVNIHIEETGNVQSFEMEDDFTAIDIWKYDTQNKDTIYKDSEAYLTLYRARLDDKGHPLIKDGIPQFDAGAGIFTFRAATYQDGQEVASTGRVTPDAAGNHAIMKYDYDFQPIPNTYQGRYYYTENGTTRLEYLPVGYYVLAESRNPEGYATSDPILITIEDIGHLERIQYAQMGDEPLRMEVSKVNITGGKEVHGAKLTVYPVDEKGDISDTPLILHQPAIEGGYQDIEASWISGLDGRYTQEDQAGGRIPEGFKPGDLRPHIIAYIPEGDYILREETTPYGFLQSVDIPFTVADTGIIQKTGMTDEIPDGILKIVKSDTDRPEEKLQGVEFQLTNQTTGRLCETVVTDTRGQALFQPKPIGYMDREGDFQPYTYVCRETKAAAGHMLNLKPYEFQFGYRDEETPLIELEYQPTNDSNRVVTDKLLGDTEEMLEGAVLRIERRKDGTPGDWEIIDQWITGRQGHSTRDLQAGHYRLIEIEGPEGFKILAEPMEFTITDGMEEVLHLKMRNYSTMADICKIKDGTNTLLAGARLRLIRKDSGEIIQEWTSEESGGRRFHGLEPGTYIIHEIQAPPGYRMAEDMEITVTDSTHTTQVFYFANRAASSSGGGDDTPKPRPEYISFKKTDTSGKAVEGAQFTFYDQEGNAMGTAISDFNGSFRIKKPADGTYTFKETKAPPGYALNPAIHSFTVKGADIIRGGYQIVNQEKRIEITKLDGDTKQPLEGAGLRIRSVQEPDQAVFDGVTDADGIITYHPPGPGTYSISEVIPPQGYTAADTSYVFTVDSDGQVRGNTTLYNWKEKKPVKRIGRITAVYKVKSRFGNGTFHFGTGPKHKVRTGDNMPILAVAVLGLFCLAGLAVSLHVKKGFKWPRGKKAAAVILILVLAGLILPNNTMAAQQGEEAGIAASETIYVSDEIIYPGMEAVEPIPQAAWIWAQDPITGQERKVLLPLSDYHFINKRWENGFRLDVTVLDYGADGYLLEDDLVELQGEEFPGHLKENLLAQAGLDSQAYKIERLQWEGEPYEKDGVWYRDVNAEGSRMVADCTAVYSGEVNRSVFGGSGVHEGGERDPGITGASVAHREMVMPGHAAVILAAVITAVCVFFVWIRRRYRNGRLRIELKRASGLLSILFFAGFMICFAVFVKMGTAYINGKNTYRTVREIAYKNTQAQAEPEGVELPEVEPELSGLPKAEQLKTQIQPPSSSINEPELIVQNPGYKFWLSIPGTAIDYPVVQHEDNQYYLTHDFFMKEQINGSIFADCSSIPLAADNTVLYGHNMKDGSMFAGLKKYREKSFYLENPAVWIFYQGKWKECPIFSCQIRSENDAGAYKTNLLMEEWAGYLQEMKESSIYDTGITPEGNEKLVTLSTCINRKERLIIQALLSGGS</sequence>
<keyword evidence="2" id="KW-0964">Secreted</keyword>
<comment type="caution">
    <text evidence="8">The sequence shown here is derived from an EMBL/GenBank/DDBJ whole genome shotgun (WGS) entry which is preliminary data.</text>
</comment>
<feature type="region of interest" description="Disordered" evidence="5">
    <location>
        <begin position="1"/>
        <end position="269"/>
    </location>
</feature>
<dbReference type="Pfam" id="PF17802">
    <property type="entry name" value="SpaA"/>
    <property type="match status" value="5"/>
</dbReference>
<feature type="domain" description="SpaA-like prealbumin fold" evidence="7">
    <location>
        <begin position="2662"/>
        <end position="2739"/>
    </location>
</feature>
<keyword evidence="6" id="KW-0472">Membrane</keyword>
<accession>A0ABX2HWB1</accession>
<feature type="transmembrane region" description="Helical" evidence="6">
    <location>
        <begin position="2985"/>
        <end position="3007"/>
    </location>
</feature>
<feature type="non-terminal residue" evidence="8">
    <location>
        <position position="1"/>
    </location>
</feature>
<feature type="compositionally biased region" description="Polar residues" evidence="5">
    <location>
        <begin position="201"/>
        <end position="214"/>
    </location>
</feature>
<feature type="domain" description="SpaA-like prealbumin fold" evidence="7">
    <location>
        <begin position="2458"/>
        <end position="2542"/>
    </location>
</feature>
<dbReference type="InterPro" id="IPR023365">
    <property type="entry name" value="Sortase_dom-sf"/>
</dbReference>
<proteinExistence type="inferred from homology"/>
<feature type="compositionally biased region" description="Gly residues" evidence="5">
    <location>
        <begin position="1"/>
        <end position="56"/>
    </location>
</feature>
<gene>
    <name evidence="8" type="ORF">G5B36_27280</name>
</gene>
<evidence type="ECO:0000259" key="7">
    <source>
        <dbReference type="Pfam" id="PF17802"/>
    </source>
</evidence>
<feature type="domain" description="SpaA-like prealbumin fold" evidence="7">
    <location>
        <begin position="2571"/>
        <end position="2646"/>
    </location>
</feature>
<evidence type="ECO:0000313" key="8">
    <source>
        <dbReference type="EMBL" id="NSJ52358.1"/>
    </source>
</evidence>
<evidence type="ECO:0000256" key="5">
    <source>
        <dbReference type="SAM" id="MobiDB-lite"/>
    </source>
</evidence>
<feature type="compositionally biased region" description="Basic and acidic residues" evidence="5">
    <location>
        <begin position="135"/>
        <end position="151"/>
    </location>
</feature>
<feature type="domain" description="SpaA-like prealbumin fold" evidence="7">
    <location>
        <begin position="2765"/>
        <end position="2837"/>
    </location>
</feature>
<dbReference type="EMBL" id="JAAITT010000067">
    <property type="protein sequence ID" value="NSJ52358.1"/>
    <property type="molecule type" value="Genomic_DNA"/>
</dbReference>
<dbReference type="InterPro" id="IPR013783">
    <property type="entry name" value="Ig-like_fold"/>
</dbReference>
<evidence type="ECO:0000256" key="1">
    <source>
        <dbReference type="ARBA" id="ARBA00007257"/>
    </source>
</evidence>
<evidence type="ECO:0000256" key="4">
    <source>
        <dbReference type="ARBA" id="ARBA00022801"/>
    </source>
</evidence>
<feature type="compositionally biased region" description="Polar residues" evidence="5">
    <location>
        <begin position="170"/>
        <end position="186"/>
    </location>
</feature>
<evidence type="ECO:0000256" key="6">
    <source>
        <dbReference type="SAM" id="Phobius"/>
    </source>
</evidence>
<dbReference type="CDD" id="cd05826">
    <property type="entry name" value="Sortase_B"/>
    <property type="match status" value="1"/>
</dbReference>
<feature type="compositionally biased region" description="Polar residues" evidence="5">
    <location>
        <begin position="101"/>
        <end position="120"/>
    </location>
</feature>
<dbReference type="SUPFAM" id="SSF63817">
    <property type="entry name" value="Sortase"/>
    <property type="match status" value="1"/>
</dbReference>
<keyword evidence="3" id="KW-0732">Signal</keyword>
<feature type="compositionally biased region" description="Polar residues" evidence="5">
    <location>
        <begin position="67"/>
        <end position="80"/>
    </location>
</feature>
<feature type="domain" description="SpaA-like prealbumin fold" evidence="7">
    <location>
        <begin position="2853"/>
        <end position="2932"/>
    </location>
</feature>
<dbReference type="PANTHER" id="PTHR36108">
    <property type="entry name" value="COLOSSIN-B-RELATED"/>
    <property type="match status" value="1"/>
</dbReference>
<keyword evidence="6" id="KW-1133">Transmembrane helix</keyword>
<dbReference type="Gene3D" id="2.60.40.10">
    <property type="entry name" value="Immunoglobulins"/>
    <property type="match status" value="8"/>
</dbReference>
<feature type="compositionally biased region" description="Polar residues" evidence="5">
    <location>
        <begin position="152"/>
        <end position="162"/>
    </location>
</feature>
<dbReference type="InterPro" id="IPR041033">
    <property type="entry name" value="SpaA_PFL_dom_1"/>
</dbReference>
<feature type="compositionally biased region" description="Acidic residues" evidence="5">
    <location>
        <begin position="221"/>
        <end position="254"/>
    </location>
</feature>
<feature type="region of interest" description="Disordered" evidence="5">
    <location>
        <begin position="1248"/>
        <end position="1268"/>
    </location>
</feature>
<feature type="compositionally biased region" description="Polar residues" evidence="5">
    <location>
        <begin position="1248"/>
        <end position="1260"/>
    </location>
</feature>
<feature type="transmembrane region" description="Helical" evidence="6">
    <location>
        <begin position="3019"/>
        <end position="3035"/>
    </location>
</feature>
<reference evidence="8 9" key="1">
    <citation type="journal article" date="2020" name="Cell Host Microbe">
        <title>Functional and Genomic Variation between Human-Derived Isolates of Lachnospiraceae Reveals Inter- and Intra-Species Diversity.</title>
        <authorList>
            <person name="Sorbara M.T."/>
            <person name="Littmann E.R."/>
            <person name="Fontana E."/>
            <person name="Moody T.U."/>
            <person name="Kohout C.E."/>
            <person name="Gjonbalaj M."/>
            <person name="Eaton V."/>
            <person name="Seok R."/>
            <person name="Leiner I.M."/>
            <person name="Pamer E.G."/>
        </authorList>
    </citation>
    <scope>NUCLEOTIDE SEQUENCE [LARGE SCALE GENOMIC DNA]</scope>
    <source>
        <strain evidence="8 9">MSK.1.17</strain>
    </source>
</reference>
<evidence type="ECO:0000256" key="2">
    <source>
        <dbReference type="ARBA" id="ARBA00022525"/>
    </source>
</evidence>
<keyword evidence="4" id="KW-0378">Hydrolase</keyword>
<dbReference type="Pfam" id="PF04203">
    <property type="entry name" value="Sortase"/>
    <property type="match status" value="1"/>
</dbReference>
<dbReference type="RefSeq" id="WP_165642991.1">
    <property type="nucleotide sequence ID" value="NZ_JAAITT010000067.1"/>
</dbReference>
<dbReference type="InterPro" id="IPR009835">
    <property type="entry name" value="SrtB"/>
</dbReference>
<name>A0ABX2HWB1_9FIRM</name>
<keyword evidence="6" id="KW-0812">Transmembrane</keyword>
<evidence type="ECO:0000313" key="9">
    <source>
        <dbReference type="Proteomes" id="UP000669239"/>
    </source>
</evidence>
<dbReference type="SUPFAM" id="SSF49478">
    <property type="entry name" value="Cna protein B-type domain"/>
    <property type="match status" value="2"/>
</dbReference>
<dbReference type="Proteomes" id="UP000669239">
    <property type="component" value="Unassembled WGS sequence"/>
</dbReference>
<comment type="similarity">
    <text evidence="1">Belongs to the serine-aspartate repeat-containing protein (SDr) family.</text>
</comment>
<dbReference type="Gene3D" id="2.40.260.10">
    <property type="entry name" value="Sortase"/>
    <property type="match status" value="1"/>
</dbReference>
<feature type="compositionally biased region" description="Low complexity" evidence="5">
    <location>
        <begin position="57"/>
        <end position="66"/>
    </location>
</feature>
<feature type="transmembrane region" description="Helical" evidence="6">
    <location>
        <begin position="3230"/>
        <end position="3250"/>
    </location>
</feature>
<organism evidence="8 9">
    <name type="scientific">Enterocloster aldenensis</name>
    <dbReference type="NCBI Taxonomy" id="358742"/>
    <lineage>
        <taxon>Bacteria</taxon>
        <taxon>Bacillati</taxon>
        <taxon>Bacillota</taxon>
        <taxon>Clostridia</taxon>
        <taxon>Lachnospirales</taxon>
        <taxon>Lachnospiraceae</taxon>
        <taxon>Enterocloster</taxon>
    </lineage>
</organism>
<protein>
    <submittedName>
        <fullName evidence="8">Sortase</fullName>
    </submittedName>
</protein>